<feature type="transmembrane region" description="Helical" evidence="12">
    <location>
        <begin position="181"/>
        <end position="199"/>
    </location>
</feature>
<evidence type="ECO:0000256" key="5">
    <source>
        <dbReference type="ARBA" id="ARBA00022692"/>
    </source>
</evidence>
<keyword evidence="3" id="KW-0813">Transport</keyword>
<comment type="subcellular location">
    <subcellularLocation>
        <location evidence="1">Cell membrane</location>
        <topology evidence="1">Multi-pass membrane protein</topology>
    </subcellularLocation>
</comment>
<dbReference type="PROSITE" id="PS50283">
    <property type="entry name" value="NA_SOLUT_SYMP_3"/>
    <property type="match status" value="1"/>
</dbReference>
<dbReference type="CDD" id="cd11494">
    <property type="entry name" value="SLC5sbd_NIS-like_u2"/>
    <property type="match status" value="1"/>
</dbReference>
<feature type="transmembrane region" description="Helical" evidence="12">
    <location>
        <begin position="536"/>
        <end position="555"/>
    </location>
</feature>
<keyword evidence="6 12" id="KW-1133">Transmembrane helix</keyword>
<evidence type="ECO:0000256" key="7">
    <source>
        <dbReference type="ARBA" id="ARBA00023053"/>
    </source>
</evidence>
<protein>
    <submittedName>
        <fullName evidence="13">Sodium:solute symporter</fullName>
    </submittedName>
</protein>
<dbReference type="Proteomes" id="UP000249873">
    <property type="component" value="Chromosome"/>
</dbReference>
<feature type="transmembrane region" description="Helical" evidence="12">
    <location>
        <begin position="408"/>
        <end position="434"/>
    </location>
</feature>
<dbReference type="InterPro" id="IPR001734">
    <property type="entry name" value="Na/solute_symporter"/>
</dbReference>
<comment type="similarity">
    <text evidence="2 11">Belongs to the sodium:solute symporter (SSF) (TC 2.A.21) family.</text>
</comment>
<keyword evidence="8" id="KW-0406">Ion transport</keyword>
<dbReference type="GO" id="GO:0005886">
    <property type="term" value="C:plasma membrane"/>
    <property type="evidence" value="ECO:0007669"/>
    <property type="project" value="UniProtKB-SubCell"/>
</dbReference>
<proteinExistence type="inferred from homology"/>
<feature type="transmembrane region" description="Helical" evidence="12">
    <location>
        <begin position="6"/>
        <end position="22"/>
    </location>
</feature>
<gene>
    <name evidence="13" type="ORF">DJ013_01565</name>
</gene>
<evidence type="ECO:0000256" key="3">
    <source>
        <dbReference type="ARBA" id="ARBA00022448"/>
    </source>
</evidence>
<evidence type="ECO:0000256" key="12">
    <source>
        <dbReference type="SAM" id="Phobius"/>
    </source>
</evidence>
<name>A0A2Z4G6Z5_9BACT</name>
<dbReference type="Pfam" id="PF00474">
    <property type="entry name" value="SSF"/>
    <property type="match status" value="2"/>
</dbReference>
<dbReference type="PANTHER" id="PTHR42985:SF40">
    <property type="entry name" value="LD47995P-RELATED"/>
    <property type="match status" value="1"/>
</dbReference>
<evidence type="ECO:0000313" key="14">
    <source>
        <dbReference type="Proteomes" id="UP000249873"/>
    </source>
</evidence>
<feature type="transmembrane region" description="Helical" evidence="12">
    <location>
        <begin position="74"/>
        <end position="96"/>
    </location>
</feature>
<dbReference type="InterPro" id="IPR051163">
    <property type="entry name" value="Sodium:Solute_Symporter_SSF"/>
</dbReference>
<evidence type="ECO:0000256" key="1">
    <source>
        <dbReference type="ARBA" id="ARBA00004651"/>
    </source>
</evidence>
<evidence type="ECO:0000256" key="4">
    <source>
        <dbReference type="ARBA" id="ARBA00022475"/>
    </source>
</evidence>
<feature type="transmembrane region" description="Helical" evidence="12">
    <location>
        <begin position="231"/>
        <end position="250"/>
    </location>
</feature>
<keyword evidence="9 12" id="KW-0472">Membrane</keyword>
<organism evidence="13 14">
    <name type="scientific">Arcticibacterium luteifluviistationis</name>
    <dbReference type="NCBI Taxonomy" id="1784714"/>
    <lineage>
        <taxon>Bacteria</taxon>
        <taxon>Pseudomonadati</taxon>
        <taxon>Bacteroidota</taxon>
        <taxon>Cytophagia</taxon>
        <taxon>Cytophagales</taxon>
        <taxon>Leadbetterellaceae</taxon>
        <taxon>Arcticibacterium</taxon>
    </lineage>
</organism>
<evidence type="ECO:0000256" key="6">
    <source>
        <dbReference type="ARBA" id="ARBA00022989"/>
    </source>
</evidence>
<feature type="transmembrane region" description="Helical" evidence="12">
    <location>
        <begin position="455"/>
        <end position="476"/>
    </location>
</feature>
<sequence length="563" mass="63016">MSTLDWIFLSATLAFIILYGIFKNRKNTNLDGFFLGNKSLPWYNVGLSVMATQASAITFLSAPGQAFTDGMGFIQFYFGLPLAMVVLSITFIPIFNRLKVFTAYEYLEGRFDGRVRVFTAMLFLLQRGLSTGISIYAPSIILSTIFGWDIFWTNAFMGGTVLTYTLIGGTKAISHTHIQQMIIVTAAMVFAGIMVVQLLPADIGVMDAVKVAGKAGKVNLINLEFNPKEKYNVWSGILAGFFLQLSYFGTDQSQVGRYLTAKNTTQSRLGLLFNGLLKIPMQFGILFIGVLVFVFYQFNTSPLFFNQVETDKLLNSQYANEYRALELEHQANAEIKKVEIYKLHEAIQSEDEVQISLAQEAIQIGEDKFKALKAKVSDLIKKNNPEGDAGDINYIFIRFILDHLPHGFIGLLIAVIFSASMGSVASAYNSLAACTVIDVLKKTKSWNHSESKELMISKLITVFWAIFCIIVAFFANKLGSSMIELVNVLGSWFYGIILGIFLVAFYYKKIGGQAIFYSAVISQVLIILIWKFELVAYLWLNPIGCILVFSFGWVFQQILNLRK</sequence>
<dbReference type="EMBL" id="CP029480">
    <property type="protein sequence ID" value="AWV96932.1"/>
    <property type="molecule type" value="Genomic_DNA"/>
</dbReference>
<evidence type="ECO:0000256" key="10">
    <source>
        <dbReference type="ARBA" id="ARBA00023201"/>
    </source>
</evidence>
<dbReference type="GO" id="GO:0015293">
    <property type="term" value="F:symporter activity"/>
    <property type="evidence" value="ECO:0007669"/>
    <property type="project" value="TreeGrafter"/>
</dbReference>
<feature type="transmembrane region" description="Helical" evidence="12">
    <location>
        <begin position="488"/>
        <end position="507"/>
    </location>
</feature>
<dbReference type="KEGG" id="als:DJ013_01565"/>
<keyword evidence="4" id="KW-1003">Cell membrane</keyword>
<evidence type="ECO:0000256" key="9">
    <source>
        <dbReference type="ARBA" id="ARBA00023136"/>
    </source>
</evidence>
<evidence type="ECO:0000313" key="13">
    <source>
        <dbReference type="EMBL" id="AWV96932.1"/>
    </source>
</evidence>
<reference evidence="13 14" key="1">
    <citation type="submission" date="2018-05" db="EMBL/GenBank/DDBJ databases">
        <title>Complete genome sequence of Arcticibacterium luteifluviistationis SM1504T, a cytophagaceae bacterium isolated from Arctic surface seawater.</title>
        <authorList>
            <person name="Li Y."/>
            <person name="Qin Q.-L."/>
        </authorList>
    </citation>
    <scope>NUCLEOTIDE SEQUENCE [LARGE SCALE GENOMIC DNA]</scope>
    <source>
        <strain evidence="13 14">SM1504</strain>
    </source>
</reference>
<keyword evidence="14" id="KW-1185">Reference proteome</keyword>
<feature type="transmembrane region" description="Helical" evidence="12">
    <location>
        <begin position="150"/>
        <end position="169"/>
    </location>
</feature>
<evidence type="ECO:0000256" key="2">
    <source>
        <dbReference type="ARBA" id="ARBA00006434"/>
    </source>
</evidence>
<keyword evidence="5 12" id="KW-0812">Transmembrane</keyword>
<dbReference type="PANTHER" id="PTHR42985">
    <property type="entry name" value="SODIUM-COUPLED MONOCARBOXYLATE TRANSPORTER"/>
    <property type="match status" value="1"/>
</dbReference>
<dbReference type="Gene3D" id="1.20.1730.10">
    <property type="entry name" value="Sodium/glucose cotransporter"/>
    <property type="match status" value="1"/>
</dbReference>
<dbReference type="GO" id="GO:0006814">
    <property type="term" value="P:sodium ion transport"/>
    <property type="evidence" value="ECO:0007669"/>
    <property type="project" value="UniProtKB-KW"/>
</dbReference>
<evidence type="ECO:0000256" key="11">
    <source>
        <dbReference type="RuleBase" id="RU362091"/>
    </source>
</evidence>
<dbReference type="AlphaFoldDB" id="A0A2Z4G6Z5"/>
<feature type="transmembrane region" description="Helical" evidence="12">
    <location>
        <begin position="271"/>
        <end position="296"/>
    </location>
</feature>
<dbReference type="RefSeq" id="WP_111370034.1">
    <property type="nucleotide sequence ID" value="NZ_CP029480.1"/>
</dbReference>
<feature type="transmembrane region" description="Helical" evidence="12">
    <location>
        <begin position="117"/>
        <end position="138"/>
    </location>
</feature>
<evidence type="ECO:0000256" key="8">
    <source>
        <dbReference type="ARBA" id="ARBA00023065"/>
    </source>
</evidence>
<dbReference type="OrthoDB" id="9803597at2"/>
<feature type="transmembrane region" description="Helical" evidence="12">
    <location>
        <begin position="42"/>
        <end position="62"/>
    </location>
</feature>
<keyword evidence="7" id="KW-0915">Sodium</keyword>
<keyword evidence="10" id="KW-0739">Sodium transport</keyword>
<feature type="transmembrane region" description="Helical" evidence="12">
    <location>
        <begin position="514"/>
        <end position="530"/>
    </location>
</feature>
<accession>A0A2Z4G6Z5</accession>
<dbReference type="InterPro" id="IPR038377">
    <property type="entry name" value="Na/Glc_symporter_sf"/>
</dbReference>